<dbReference type="AlphaFoldDB" id="A0A6P7GRY4"/>
<evidence type="ECO:0000313" key="2">
    <source>
        <dbReference type="RefSeq" id="XP_028148038.1"/>
    </source>
</evidence>
<evidence type="ECO:0000313" key="7">
    <source>
        <dbReference type="RefSeq" id="XP_028148043.1"/>
    </source>
</evidence>
<reference evidence="2 3" key="1">
    <citation type="submission" date="2025-04" db="UniProtKB">
        <authorList>
            <consortium name="RefSeq"/>
        </authorList>
    </citation>
    <scope>IDENTIFICATION</scope>
    <source>
        <tissue evidence="2 3">Whole insect</tissue>
    </source>
</reference>
<feature type="compositionally biased region" description="Low complexity" evidence="1">
    <location>
        <begin position="80"/>
        <end position="89"/>
    </location>
</feature>
<dbReference type="RefSeq" id="XP_028148042.1">
    <property type="nucleotide sequence ID" value="XM_028292241.1"/>
</dbReference>
<dbReference type="RefSeq" id="XP_028148040.1">
    <property type="nucleotide sequence ID" value="XM_028292239.1"/>
</dbReference>
<evidence type="ECO:0000313" key="6">
    <source>
        <dbReference type="RefSeq" id="XP_028148042.1"/>
    </source>
</evidence>
<proteinExistence type="predicted"/>
<dbReference type="RefSeq" id="XP_028148039.1">
    <property type="nucleotide sequence ID" value="XM_028292238.1"/>
</dbReference>
<accession>A0A6P7GRY4</accession>
<organism evidence="7">
    <name type="scientific">Diabrotica virgifera virgifera</name>
    <name type="common">western corn rootworm</name>
    <dbReference type="NCBI Taxonomy" id="50390"/>
    <lineage>
        <taxon>Eukaryota</taxon>
        <taxon>Metazoa</taxon>
        <taxon>Ecdysozoa</taxon>
        <taxon>Arthropoda</taxon>
        <taxon>Hexapoda</taxon>
        <taxon>Insecta</taxon>
        <taxon>Pterygota</taxon>
        <taxon>Neoptera</taxon>
        <taxon>Endopterygota</taxon>
        <taxon>Coleoptera</taxon>
        <taxon>Polyphaga</taxon>
        <taxon>Cucujiformia</taxon>
        <taxon>Chrysomeloidea</taxon>
        <taxon>Chrysomelidae</taxon>
        <taxon>Galerucinae</taxon>
        <taxon>Diabroticina</taxon>
        <taxon>Diabroticites</taxon>
        <taxon>Diabrotica</taxon>
    </lineage>
</organism>
<dbReference type="RefSeq" id="XP_028148038.1">
    <property type="nucleotide sequence ID" value="XM_028292237.1"/>
</dbReference>
<feature type="compositionally biased region" description="Polar residues" evidence="1">
    <location>
        <begin position="60"/>
        <end position="73"/>
    </location>
</feature>
<gene>
    <name evidence="2 3 4 5 6 7" type="primary">LOC114341441</name>
</gene>
<evidence type="ECO:0000256" key="1">
    <source>
        <dbReference type="SAM" id="MobiDB-lite"/>
    </source>
</evidence>
<feature type="region of interest" description="Disordered" evidence="1">
    <location>
        <begin position="17"/>
        <end position="104"/>
    </location>
</feature>
<dbReference type="RefSeq" id="XP_028148041.1">
    <property type="nucleotide sequence ID" value="XM_028292240.1"/>
</dbReference>
<sequence length="168" mass="18608">MYSLGRHNAMVHWISDSQESAIDEEQDNSPVSQANIEESKENNINNSCNDNSDNSEDVSHCSSRPPTSVTGNKPQRDESATPTAKTTSKSNDKISASTPKKRKISEVASLVREIKLIKNDLNSTPTGEHSTPHENEHDIFRTFVSIQLKMLSTTRAIMARDKINAILS</sequence>
<evidence type="ECO:0000313" key="4">
    <source>
        <dbReference type="RefSeq" id="XP_028148040.1"/>
    </source>
</evidence>
<protein>
    <submittedName>
        <fullName evidence="2 3">Uncharacterized protein LOC114341441</fullName>
    </submittedName>
</protein>
<feature type="compositionally biased region" description="Low complexity" evidence="1">
    <location>
        <begin position="42"/>
        <end position="52"/>
    </location>
</feature>
<name>A0A6P7GRY4_DIAVI</name>
<dbReference type="RefSeq" id="XP_028148043.1">
    <property type="nucleotide sequence ID" value="XM_028292242.1"/>
</dbReference>
<evidence type="ECO:0000313" key="5">
    <source>
        <dbReference type="RefSeq" id="XP_028148041.1"/>
    </source>
</evidence>
<evidence type="ECO:0000313" key="3">
    <source>
        <dbReference type="RefSeq" id="XP_028148039.1"/>
    </source>
</evidence>